<keyword evidence="5 6" id="KW-0472">Membrane</keyword>
<dbReference type="GO" id="GO:0055085">
    <property type="term" value="P:transmembrane transport"/>
    <property type="evidence" value="ECO:0007669"/>
    <property type="project" value="TreeGrafter"/>
</dbReference>
<evidence type="ECO:0000256" key="6">
    <source>
        <dbReference type="SAM" id="Phobius"/>
    </source>
</evidence>
<dbReference type="RefSeq" id="WP_073607939.1">
    <property type="nucleotide sequence ID" value="NZ_MRCG01000004.1"/>
</dbReference>
<feature type="transmembrane region" description="Helical" evidence="6">
    <location>
        <begin position="138"/>
        <end position="164"/>
    </location>
</feature>
<evidence type="ECO:0000256" key="2">
    <source>
        <dbReference type="ARBA" id="ARBA00009773"/>
    </source>
</evidence>
<sequence length="339" mass="37635">MIVSQWLSLALLGICLYIFWQIRNVLLLALAAITFAVVLNRAVRLLQKRIPDRRIAVFILTSAVLLTMGIFGIIIVPPFIDQLHDLMGFAGQVVDRSQSWIIALGNVVPGFAIEDLQSLEAIVGQLQALNLEIVFGRFLVWFSNTLAVVFNLLLVSVIIIMVLLNPMAYRRLFLRVFPSSRKQQVSRVLDSCEEAIADWFIGVLFNMTIVALLSMIGLLILDIPLAFANGLLAGLLAFIPNLGPFISVIPPAAIALLEAPWKAIAVVVLYIVIQQIESNILTPLVMKKQVSLLPAITLLSQVVFAAFFGFLGLLLALPLTLIIQQWLDEFWVRGFLDQH</sequence>
<evidence type="ECO:0000256" key="5">
    <source>
        <dbReference type="ARBA" id="ARBA00023136"/>
    </source>
</evidence>
<feature type="transmembrane region" description="Helical" evidence="6">
    <location>
        <begin position="55"/>
        <end position="80"/>
    </location>
</feature>
<accession>A0A1U7J7W6</accession>
<keyword evidence="4 6" id="KW-1133">Transmembrane helix</keyword>
<feature type="transmembrane region" description="Helical" evidence="6">
    <location>
        <begin position="196"/>
        <end position="220"/>
    </location>
</feature>
<comment type="subcellular location">
    <subcellularLocation>
        <location evidence="1">Membrane</location>
        <topology evidence="1">Multi-pass membrane protein</topology>
    </subcellularLocation>
</comment>
<organism evidence="7 8">
    <name type="scientific">Phormidium tenue NIES-30</name>
    <dbReference type="NCBI Taxonomy" id="549789"/>
    <lineage>
        <taxon>Bacteria</taxon>
        <taxon>Bacillati</taxon>
        <taxon>Cyanobacteriota</taxon>
        <taxon>Cyanophyceae</taxon>
        <taxon>Oscillatoriophycideae</taxon>
        <taxon>Oscillatoriales</taxon>
        <taxon>Oscillatoriaceae</taxon>
        <taxon>Phormidium</taxon>
    </lineage>
</organism>
<feature type="transmembrane region" description="Helical" evidence="6">
    <location>
        <begin position="25"/>
        <end position="43"/>
    </location>
</feature>
<name>A0A1U7J7W6_9CYAN</name>
<evidence type="ECO:0000256" key="3">
    <source>
        <dbReference type="ARBA" id="ARBA00022692"/>
    </source>
</evidence>
<evidence type="ECO:0000256" key="1">
    <source>
        <dbReference type="ARBA" id="ARBA00004141"/>
    </source>
</evidence>
<gene>
    <name evidence="7" type="ORF">NIES30_08320</name>
</gene>
<keyword evidence="3 6" id="KW-0812">Transmembrane</keyword>
<keyword evidence="8" id="KW-1185">Reference proteome</keyword>
<dbReference type="Proteomes" id="UP000185557">
    <property type="component" value="Unassembled WGS sequence"/>
</dbReference>
<dbReference type="EMBL" id="MRCG01000004">
    <property type="protein sequence ID" value="OKH49156.1"/>
    <property type="molecule type" value="Genomic_DNA"/>
</dbReference>
<feature type="transmembrane region" description="Helical" evidence="6">
    <location>
        <begin position="293"/>
        <end position="317"/>
    </location>
</feature>
<evidence type="ECO:0000256" key="4">
    <source>
        <dbReference type="ARBA" id="ARBA00022989"/>
    </source>
</evidence>
<proteinExistence type="inferred from homology"/>
<dbReference type="STRING" id="549789.NIES30_08320"/>
<dbReference type="AlphaFoldDB" id="A0A1U7J7W6"/>
<dbReference type="PANTHER" id="PTHR21716">
    <property type="entry name" value="TRANSMEMBRANE PROTEIN"/>
    <property type="match status" value="1"/>
</dbReference>
<reference evidence="7 8" key="1">
    <citation type="submission" date="2016-11" db="EMBL/GenBank/DDBJ databases">
        <title>Draft Genome Sequences of Nine Cyanobacterial Strains from Diverse Habitats.</title>
        <authorList>
            <person name="Zhu T."/>
            <person name="Hou S."/>
            <person name="Lu X."/>
            <person name="Hess W.R."/>
        </authorList>
    </citation>
    <scope>NUCLEOTIDE SEQUENCE [LARGE SCALE GENOMIC DNA]</scope>
    <source>
        <strain evidence="7 8">NIES-30</strain>
    </source>
</reference>
<comment type="similarity">
    <text evidence="2">Belongs to the autoinducer-2 exporter (AI-2E) (TC 2.A.86) family.</text>
</comment>
<dbReference type="GO" id="GO:0016020">
    <property type="term" value="C:membrane"/>
    <property type="evidence" value="ECO:0007669"/>
    <property type="project" value="UniProtKB-SubCell"/>
</dbReference>
<evidence type="ECO:0000313" key="7">
    <source>
        <dbReference type="EMBL" id="OKH49156.1"/>
    </source>
</evidence>
<dbReference type="InterPro" id="IPR002549">
    <property type="entry name" value="AI-2E-like"/>
</dbReference>
<dbReference type="Pfam" id="PF01594">
    <property type="entry name" value="AI-2E_transport"/>
    <property type="match status" value="1"/>
</dbReference>
<comment type="caution">
    <text evidence="7">The sequence shown here is derived from an EMBL/GenBank/DDBJ whole genome shotgun (WGS) entry which is preliminary data.</text>
</comment>
<evidence type="ECO:0000313" key="8">
    <source>
        <dbReference type="Proteomes" id="UP000185557"/>
    </source>
</evidence>
<protein>
    <submittedName>
        <fullName evidence="7">AI-2E family transporter</fullName>
    </submittedName>
</protein>
<dbReference type="PANTHER" id="PTHR21716:SF62">
    <property type="entry name" value="TRANSPORT PROTEIN YDBI-RELATED"/>
    <property type="match status" value="1"/>
</dbReference>